<evidence type="ECO:0000313" key="3">
    <source>
        <dbReference type="Proteomes" id="UP000001822"/>
    </source>
</evidence>
<sequence length="186" mass="21026">MNSINKNQPEKNHEDLKNKDSIDKIIELASDQTCFLCTTQGAKGNARPMAVQKVDKQGNIWFLSASDSNQNKEIQENSSVNLYFKGNQHSDFMHLYGEATVLRDETIIKELWNPVLKTWFTEGENDPRITIIKFTTKEGYYWDTKHGNFIAGIKMLIGAATGQTLDDSIEGSLQNQPVHNTHISHG</sequence>
<dbReference type="RefSeq" id="WP_011585674.1">
    <property type="nucleotide sequence ID" value="NC_008255.1"/>
</dbReference>
<reference evidence="2 3" key="1">
    <citation type="journal article" date="2007" name="Appl. Environ. Microbiol.">
        <title>Genome sequence of the cellulolytic gliding bacterium Cytophaga hutchinsonii.</title>
        <authorList>
            <person name="Xie G."/>
            <person name="Bruce D.C."/>
            <person name="Challacombe J.F."/>
            <person name="Chertkov O."/>
            <person name="Detter J.C."/>
            <person name="Gilna P."/>
            <person name="Han C.S."/>
            <person name="Lucas S."/>
            <person name="Misra M."/>
            <person name="Myers G.L."/>
            <person name="Richardson P."/>
            <person name="Tapia R."/>
            <person name="Thayer N."/>
            <person name="Thompson L.S."/>
            <person name="Brettin T.S."/>
            <person name="Henrissat B."/>
            <person name="Wilson D.B."/>
            <person name="McBride M.J."/>
        </authorList>
    </citation>
    <scope>NUCLEOTIDE SEQUENCE [LARGE SCALE GENOMIC DNA]</scope>
    <source>
        <strain evidence="3">ATCC 33406 / DSM 1761 / CIP 103989 / NBRC 15051 / NCIMB 9469 / D465</strain>
    </source>
</reference>
<dbReference type="PANTHER" id="PTHR34818">
    <property type="entry name" value="PROTEIN BLI-3"/>
    <property type="match status" value="1"/>
</dbReference>
<protein>
    <submittedName>
        <fullName evidence="2">General stress protein</fullName>
    </submittedName>
</protein>
<gene>
    <name evidence="2" type="ordered locus">CHU_2296</name>
</gene>
<dbReference type="PANTHER" id="PTHR34818:SF1">
    <property type="entry name" value="PROTEIN BLI-3"/>
    <property type="match status" value="1"/>
</dbReference>
<dbReference type="Pfam" id="PF16242">
    <property type="entry name" value="Pyrid_ox_like"/>
    <property type="match status" value="1"/>
</dbReference>
<dbReference type="InterPro" id="IPR012349">
    <property type="entry name" value="Split_barrel_FMN-bd"/>
</dbReference>
<dbReference type="EMBL" id="CP000383">
    <property type="protein sequence ID" value="ABG59557.1"/>
    <property type="molecule type" value="Genomic_DNA"/>
</dbReference>
<dbReference type="Gene3D" id="2.30.110.10">
    <property type="entry name" value="Electron Transport, Fmn-binding Protein, Chain A"/>
    <property type="match status" value="1"/>
</dbReference>
<feature type="domain" description="General stress protein FMN-binding split barrel" evidence="1">
    <location>
        <begin position="20"/>
        <end position="166"/>
    </location>
</feature>
<evidence type="ECO:0000259" key="1">
    <source>
        <dbReference type="Pfam" id="PF16242"/>
    </source>
</evidence>
<organism evidence="2 3">
    <name type="scientific">Cytophaga hutchinsonii (strain ATCC 33406 / DSM 1761 / CIP 103989 / NBRC 15051 / NCIMB 9469 / D465)</name>
    <dbReference type="NCBI Taxonomy" id="269798"/>
    <lineage>
        <taxon>Bacteria</taxon>
        <taxon>Pseudomonadati</taxon>
        <taxon>Bacteroidota</taxon>
        <taxon>Cytophagia</taxon>
        <taxon>Cytophagales</taxon>
        <taxon>Cytophagaceae</taxon>
        <taxon>Cytophaga</taxon>
    </lineage>
</organism>
<dbReference type="AlphaFoldDB" id="A0A6N4ST47"/>
<dbReference type="InterPro" id="IPR038725">
    <property type="entry name" value="YdaG_split_barrel_FMN-bd"/>
</dbReference>
<keyword evidence="3" id="KW-1185">Reference proteome</keyword>
<dbReference type="InterPro" id="IPR052917">
    <property type="entry name" value="Stress-Dev_Protein"/>
</dbReference>
<dbReference type="OrthoDB" id="1432662at2"/>
<name>A0A6N4ST47_CYTH3</name>
<dbReference type="KEGG" id="chu:CHU_2296"/>
<dbReference type="Proteomes" id="UP000001822">
    <property type="component" value="Chromosome"/>
</dbReference>
<accession>A0A6N4ST47</accession>
<dbReference type="SUPFAM" id="SSF50475">
    <property type="entry name" value="FMN-binding split barrel"/>
    <property type="match status" value="1"/>
</dbReference>
<proteinExistence type="predicted"/>
<evidence type="ECO:0000313" key="2">
    <source>
        <dbReference type="EMBL" id="ABG59557.1"/>
    </source>
</evidence>
<dbReference type="SMR" id="A0A6N4ST47"/>